<evidence type="ECO:0000256" key="7">
    <source>
        <dbReference type="ARBA" id="ARBA00048117"/>
    </source>
</evidence>
<keyword evidence="10" id="KW-1185">Reference proteome</keyword>
<protein>
    <recommendedName>
        <fullName evidence="1">N(6)-L-threonylcarbamoyladenine synthase</fullName>
        <ecNumber evidence="1">2.3.1.234</ecNumber>
    </recommendedName>
</protein>
<evidence type="ECO:0000313" key="10">
    <source>
        <dbReference type="Proteomes" id="UP001205748"/>
    </source>
</evidence>
<comment type="caution">
    <text evidence="9">The sequence shown here is derived from an EMBL/GenBank/DDBJ whole genome shotgun (WGS) entry which is preliminary data.</text>
</comment>
<evidence type="ECO:0000256" key="5">
    <source>
        <dbReference type="ARBA" id="ARBA00023004"/>
    </source>
</evidence>
<evidence type="ECO:0000256" key="3">
    <source>
        <dbReference type="ARBA" id="ARBA00022694"/>
    </source>
</evidence>
<dbReference type="Pfam" id="PF00814">
    <property type="entry name" value="TsaD"/>
    <property type="match status" value="1"/>
</dbReference>
<dbReference type="PANTHER" id="PTHR11735">
    <property type="entry name" value="TRNA N6-ADENOSINE THREONYLCARBAMOYLTRANSFERASE"/>
    <property type="match status" value="1"/>
</dbReference>
<reference evidence="9" key="1">
    <citation type="submission" date="2022-07" db="EMBL/GenBank/DDBJ databases">
        <title>Enhanced cultured diversity of the mouse gut microbiota enables custom-made synthetic communities.</title>
        <authorList>
            <person name="Afrizal A."/>
        </authorList>
    </citation>
    <scope>NUCLEOTIDE SEQUENCE</scope>
    <source>
        <strain evidence="9">DSM 28593</strain>
    </source>
</reference>
<dbReference type="SUPFAM" id="SSF53067">
    <property type="entry name" value="Actin-like ATPase domain"/>
    <property type="match status" value="1"/>
</dbReference>
<evidence type="ECO:0000313" key="9">
    <source>
        <dbReference type="EMBL" id="MCR1897997.1"/>
    </source>
</evidence>
<evidence type="ECO:0000256" key="6">
    <source>
        <dbReference type="ARBA" id="ARBA00023315"/>
    </source>
</evidence>
<sequence length="317" mass="34701">MEGLYLGLDTSNYTTSIALVDEKEQVVLDKRKIIQVKKGERGIRQSEAVFQHINNLSQLIEEIENSTINKNILGVCSSTCPRPTEKSYMPVFNVSKTMGQAIAKFLKVPFYSTSHQEGHIMAGIWSSQGTIGEKFITVHLSGGTTEILMTQRQQKGFREEIIGGSQDLNAGQFIDRVGVALGLNFPSGPELEHLAMKGSKGGVIIPSSVSGNKISFSGPETKAQNLIAQNCKDEDIALGVIHCIAKSLEKVIMNIVSTTKITDILFVGGVASNKHIKNHLVTRLKLKGIQLYFCQPRYSTDNSVGVALMGRAQHQNR</sequence>
<dbReference type="Gene3D" id="3.30.420.40">
    <property type="match status" value="2"/>
</dbReference>
<evidence type="ECO:0000256" key="4">
    <source>
        <dbReference type="ARBA" id="ARBA00022723"/>
    </source>
</evidence>
<dbReference type="GO" id="GO:0061711">
    <property type="term" value="F:tRNA N(6)-L-threonylcarbamoyladenine synthase activity"/>
    <property type="evidence" value="ECO:0007669"/>
    <property type="project" value="UniProtKB-EC"/>
</dbReference>
<keyword evidence="2" id="KW-0808">Transferase</keyword>
<dbReference type="GO" id="GO:0008033">
    <property type="term" value="P:tRNA processing"/>
    <property type="evidence" value="ECO:0007669"/>
    <property type="project" value="UniProtKB-KW"/>
</dbReference>
<dbReference type="InterPro" id="IPR043129">
    <property type="entry name" value="ATPase_NBD"/>
</dbReference>
<dbReference type="RefSeq" id="WP_257529462.1">
    <property type="nucleotide sequence ID" value="NZ_JANKAS010000002.1"/>
</dbReference>
<dbReference type="AlphaFoldDB" id="A0AAE3HEH6"/>
<dbReference type="GO" id="GO:0046872">
    <property type="term" value="F:metal ion binding"/>
    <property type="evidence" value="ECO:0007669"/>
    <property type="project" value="UniProtKB-KW"/>
</dbReference>
<gene>
    <name evidence="9" type="ORF">NSA47_03210</name>
</gene>
<organism evidence="9 10">
    <name type="scientific">Irregularibacter muris</name>
    <dbReference type="NCBI Taxonomy" id="1796619"/>
    <lineage>
        <taxon>Bacteria</taxon>
        <taxon>Bacillati</taxon>
        <taxon>Bacillota</taxon>
        <taxon>Clostridia</taxon>
        <taxon>Eubacteriales</taxon>
        <taxon>Eubacteriaceae</taxon>
        <taxon>Irregularibacter</taxon>
    </lineage>
</organism>
<evidence type="ECO:0000259" key="8">
    <source>
        <dbReference type="Pfam" id="PF00814"/>
    </source>
</evidence>
<dbReference type="PANTHER" id="PTHR11735:SF6">
    <property type="entry name" value="TRNA N6-ADENOSINE THREONYLCARBAMOYLTRANSFERASE, MITOCHONDRIAL"/>
    <property type="match status" value="1"/>
</dbReference>
<proteinExistence type="predicted"/>
<keyword evidence="5" id="KW-0408">Iron</keyword>
<accession>A0AAE3HEH6</accession>
<name>A0AAE3HEH6_9FIRM</name>
<dbReference type="PRINTS" id="PR00789">
    <property type="entry name" value="OSIALOPTASE"/>
</dbReference>
<evidence type="ECO:0000256" key="2">
    <source>
        <dbReference type="ARBA" id="ARBA00022679"/>
    </source>
</evidence>
<evidence type="ECO:0000256" key="1">
    <source>
        <dbReference type="ARBA" id="ARBA00012156"/>
    </source>
</evidence>
<keyword evidence="3" id="KW-0819">tRNA processing</keyword>
<dbReference type="InterPro" id="IPR000905">
    <property type="entry name" value="Gcp-like_dom"/>
</dbReference>
<dbReference type="InterPro" id="IPR017861">
    <property type="entry name" value="KAE1/TsaD"/>
</dbReference>
<dbReference type="EC" id="2.3.1.234" evidence="1"/>
<keyword evidence="6" id="KW-0012">Acyltransferase</keyword>
<keyword evidence="4" id="KW-0479">Metal-binding</keyword>
<dbReference type="EMBL" id="JANKAS010000002">
    <property type="protein sequence ID" value="MCR1897997.1"/>
    <property type="molecule type" value="Genomic_DNA"/>
</dbReference>
<dbReference type="Proteomes" id="UP001205748">
    <property type="component" value="Unassembled WGS sequence"/>
</dbReference>
<feature type="domain" description="Gcp-like" evidence="8">
    <location>
        <begin position="93"/>
        <end position="305"/>
    </location>
</feature>
<comment type="catalytic activity">
    <reaction evidence="7">
        <text>L-threonylcarbamoyladenylate + adenosine(37) in tRNA = N(6)-L-threonylcarbamoyladenosine(37) in tRNA + AMP + H(+)</text>
        <dbReference type="Rhea" id="RHEA:37059"/>
        <dbReference type="Rhea" id="RHEA-COMP:10162"/>
        <dbReference type="Rhea" id="RHEA-COMP:10163"/>
        <dbReference type="ChEBI" id="CHEBI:15378"/>
        <dbReference type="ChEBI" id="CHEBI:73682"/>
        <dbReference type="ChEBI" id="CHEBI:74411"/>
        <dbReference type="ChEBI" id="CHEBI:74418"/>
        <dbReference type="ChEBI" id="CHEBI:456215"/>
        <dbReference type="EC" id="2.3.1.234"/>
    </reaction>
</comment>